<dbReference type="EMBL" id="JACGXA010000001">
    <property type="protein sequence ID" value="MBA8803052.1"/>
    <property type="molecule type" value="Genomic_DNA"/>
</dbReference>
<dbReference type="NCBIfam" id="TIGR00966">
    <property type="entry name" value="transloc_SecF"/>
    <property type="match status" value="1"/>
</dbReference>
<sequence>MGKFSRLGNDLYTGRRSIDFIGRKWLWYALSGVIVLLAIGGLSLKGLDMGIEFVGGAQYKVNLESSQVTQDNADKLRAAVADTGIDNAKSPVVTTSGTNTIIVQTEPLTDAESATVSQTILDTVDAKPDALSQDEIGASWGKEVAKRSVIGLVVFLVLVVLFIWAYFREWKMSVAAIVALAHDVLITVGVYALSGFEVTPATVTGVLTILGFSLYDTVVVFDKVRENTKSLRERRTTYAAAANLAVNQTLVRSINTSFVALIPVGAILYVGAVQLGSGSLKDLALALFVGMAAGAYSSIFIATPLLVQMKAGESEVMQAEKRDAARKLKEADRYASVPAFTEDMPIQAEPGTPEERRGAVRSEESAPQSTAPAPRTPEAAGRGRVAPQTHRPVGDSGASGRQQPSRQTRSKRGKK</sequence>
<dbReference type="InterPro" id="IPR022813">
    <property type="entry name" value="SecD/SecF_arch_bac"/>
</dbReference>
<reference evidence="12 13" key="1">
    <citation type="submission" date="2020-07" db="EMBL/GenBank/DDBJ databases">
        <title>Sequencing the genomes of 1000 actinobacteria strains.</title>
        <authorList>
            <person name="Klenk H.-P."/>
        </authorList>
    </citation>
    <scope>NUCLEOTIDE SEQUENCE [LARGE SCALE GENOMIC DNA]</scope>
    <source>
        <strain evidence="12 13">DSM 21349</strain>
    </source>
</reference>
<dbReference type="Gene3D" id="1.20.1640.10">
    <property type="entry name" value="Multidrug efflux transporter AcrB transmembrane domain"/>
    <property type="match status" value="1"/>
</dbReference>
<dbReference type="GO" id="GO:0015450">
    <property type="term" value="F:protein-transporting ATPase activity"/>
    <property type="evidence" value="ECO:0007669"/>
    <property type="project" value="InterPro"/>
</dbReference>
<keyword evidence="5 9" id="KW-0653">Protein transport</keyword>
<dbReference type="GO" id="GO:0005886">
    <property type="term" value="C:plasma membrane"/>
    <property type="evidence" value="ECO:0007669"/>
    <property type="project" value="UniProtKB-SubCell"/>
</dbReference>
<dbReference type="InterPro" id="IPR055344">
    <property type="entry name" value="SecD_SecF_C_bact"/>
</dbReference>
<feature type="domain" description="Protein export membrane protein SecD/SecF C-terminal" evidence="11">
    <location>
        <begin position="118"/>
        <end position="310"/>
    </location>
</feature>
<feature type="transmembrane region" description="Helical" evidence="9">
    <location>
        <begin position="25"/>
        <end position="44"/>
    </location>
</feature>
<evidence type="ECO:0000256" key="3">
    <source>
        <dbReference type="ARBA" id="ARBA00022475"/>
    </source>
</evidence>
<dbReference type="Proteomes" id="UP000580910">
    <property type="component" value="Unassembled WGS sequence"/>
</dbReference>
<evidence type="ECO:0000259" key="11">
    <source>
        <dbReference type="Pfam" id="PF02355"/>
    </source>
</evidence>
<feature type="region of interest" description="Disordered" evidence="10">
    <location>
        <begin position="339"/>
        <end position="415"/>
    </location>
</feature>
<feature type="transmembrane region" description="Helical" evidence="9">
    <location>
        <begin position="200"/>
        <end position="221"/>
    </location>
</feature>
<comment type="subcellular location">
    <subcellularLocation>
        <location evidence="1 9">Cell membrane</location>
        <topology evidence="1 9">Multi-pass membrane protein</topology>
    </subcellularLocation>
</comment>
<evidence type="ECO:0000256" key="9">
    <source>
        <dbReference type="HAMAP-Rule" id="MF_01464"/>
    </source>
</evidence>
<keyword evidence="6 9" id="KW-1133">Transmembrane helix</keyword>
<dbReference type="InterPro" id="IPR048634">
    <property type="entry name" value="SecD_SecF_C"/>
</dbReference>
<dbReference type="AlphaFoldDB" id="A0A7W3P944"/>
<dbReference type="GO" id="GO:0043952">
    <property type="term" value="P:protein transport by the Sec complex"/>
    <property type="evidence" value="ECO:0007669"/>
    <property type="project" value="UniProtKB-UniRule"/>
</dbReference>
<evidence type="ECO:0000313" key="12">
    <source>
        <dbReference type="EMBL" id="MBA8803052.1"/>
    </source>
</evidence>
<feature type="transmembrane region" description="Helical" evidence="9">
    <location>
        <begin position="174"/>
        <end position="194"/>
    </location>
</feature>
<feature type="transmembrane region" description="Helical" evidence="9">
    <location>
        <begin position="258"/>
        <end position="277"/>
    </location>
</feature>
<dbReference type="PRINTS" id="PR01755">
    <property type="entry name" value="SECFTRNLCASE"/>
</dbReference>
<evidence type="ECO:0000256" key="6">
    <source>
        <dbReference type="ARBA" id="ARBA00022989"/>
    </source>
</evidence>
<comment type="caution">
    <text evidence="12">The sequence shown here is derived from an EMBL/GenBank/DDBJ whole genome shotgun (WGS) entry which is preliminary data.</text>
</comment>
<evidence type="ECO:0000256" key="10">
    <source>
        <dbReference type="SAM" id="MobiDB-lite"/>
    </source>
</evidence>
<dbReference type="RefSeq" id="WP_182537837.1">
    <property type="nucleotide sequence ID" value="NZ_JACGXA010000001.1"/>
</dbReference>
<dbReference type="InterPro" id="IPR022645">
    <property type="entry name" value="SecD/SecF_bac"/>
</dbReference>
<dbReference type="NCBIfam" id="TIGR00916">
    <property type="entry name" value="2A0604s01"/>
    <property type="match status" value="1"/>
</dbReference>
<keyword evidence="13" id="KW-1185">Reference proteome</keyword>
<comment type="similarity">
    <text evidence="9">Belongs to the SecD/SecF family. SecF subfamily.</text>
</comment>
<gene>
    <name evidence="9" type="primary">secF</name>
    <name evidence="12" type="ORF">FB382_001343</name>
</gene>
<feature type="transmembrane region" description="Helical" evidence="9">
    <location>
        <begin position="283"/>
        <end position="307"/>
    </location>
</feature>
<keyword evidence="4 9" id="KW-0812">Transmembrane</keyword>
<feature type="compositionally biased region" description="Basic and acidic residues" evidence="10">
    <location>
        <begin position="353"/>
        <end position="364"/>
    </location>
</feature>
<accession>A0A7W3P944</accession>
<keyword evidence="2 9" id="KW-0813">Transport</keyword>
<dbReference type="GO" id="GO:0065002">
    <property type="term" value="P:intracellular protein transmembrane transport"/>
    <property type="evidence" value="ECO:0007669"/>
    <property type="project" value="UniProtKB-UniRule"/>
</dbReference>
<organism evidence="12 13">
    <name type="scientific">Nocardioides ginsengisegetis</name>
    <dbReference type="NCBI Taxonomy" id="661491"/>
    <lineage>
        <taxon>Bacteria</taxon>
        <taxon>Bacillati</taxon>
        <taxon>Actinomycetota</taxon>
        <taxon>Actinomycetes</taxon>
        <taxon>Propionibacteriales</taxon>
        <taxon>Nocardioidaceae</taxon>
        <taxon>Nocardioides</taxon>
    </lineage>
</organism>
<dbReference type="Pfam" id="PF02355">
    <property type="entry name" value="SecD_SecF_C"/>
    <property type="match status" value="1"/>
</dbReference>
<evidence type="ECO:0000256" key="8">
    <source>
        <dbReference type="ARBA" id="ARBA00023136"/>
    </source>
</evidence>
<keyword evidence="3 9" id="KW-1003">Cell membrane</keyword>
<name>A0A7W3P944_9ACTN</name>
<keyword evidence="7 9" id="KW-0811">Translocation</keyword>
<evidence type="ECO:0000256" key="2">
    <source>
        <dbReference type="ARBA" id="ARBA00022448"/>
    </source>
</evidence>
<protein>
    <recommendedName>
        <fullName evidence="9">Protein-export membrane protein SecF</fullName>
    </recommendedName>
</protein>
<comment type="subunit">
    <text evidence="9">Forms a complex with SecD. Part of the essential Sec protein translocation apparatus which comprises SecA, SecYEG and auxiliary proteins SecDF. Other proteins may also be involved.</text>
</comment>
<keyword evidence="8 9" id="KW-0472">Membrane</keyword>
<dbReference type="SUPFAM" id="SSF82866">
    <property type="entry name" value="Multidrug efflux transporter AcrB transmembrane domain"/>
    <property type="match status" value="1"/>
</dbReference>
<evidence type="ECO:0000256" key="4">
    <source>
        <dbReference type="ARBA" id="ARBA00022692"/>
    </source>
</evidence>
<comment type="function">
    <text evidence="9">Part of the Sec protein translocase complex. Interacts with the SecYEG preprotein conducting channel. SecDF uses the proton motive force (PMF) to complete protein translocation after the ATP-dependent function of SecA.</text>
</comment>
<dbReference type="PANTHER" id="PTHR30081">
    <property type="entry name" value="PROTEIN-EXPORT MEMBRANE PROTEIN SEC"/>
    <property type="match status" value="1"/>
</dbReference>
<dbReference type="PANTHER" id="PTHR30081:SF8">
    <property type="entry name" value="PROTEIN TRANSLOCASE SUBUNIT SECF"/>
    <property type="match status" value="1"/>
</dbReference>
<proteinExistence type="inferred from homology"/>
<dbReference type="InterPro" id="IPR005665">
    <property type="entry name" value="SecF_bac"/>
</dbReference>
<evidence type="ECO:0000256" key="1">
    <source>
        <dbReference type="ARBA" id="ARBA00004651"/>
    </source>
</evidence>
<dbReference type="HAMAP" id="MF_01464_B">
    <property type="entry name" value="SecF_B"/>
    <property type="match status" value="1"/>
</dbReference>
<evidence type="ECO:0000256" key="5">
    <source>
        <dbReference type="ARBA" id="ARBA00022927"/>
    </source>
</evidence>
<evidence type="ECO:0000256" key="7">
    <source>
        <dbReference type="ARBA" id="ARBA00023010"/>
    </source>
</evidence>
<evidence type="ECO:0000313" key="13">
    <source>
        <dbReference type="Proteomes" id="UP000580910"/>
    </source>
</evidence>
<feature type="transmembrane region" description="Helical" evidence="9">
    <location>
        <begin position="149"/>
        <end position="167"/>
    </location>
</feature>
<dbReference type="GO" id="GO:0006605">
    <property type="term" value="P:protein targeting"/>
    <property type="evidence" value="ECO:0007669"/>
    <property type="project" value="UniProtKB-UniRule"/>
</dbReference>